<dbReference type="EMBL" id="CP040812">
    <property type="protein sequence ID" value="QCY69339.1"/>
    <property type="molecule type" value="Genomic_DNA"/>
</dbReference>
<sequence>MADNYVVPIAKAIRELDNYKYPLEKYMGFGWDGLRAYGYNGYWDNGVFKNLNKSLDSDYYKNQVEVLTNTEFNNDCED</sequence>
<keyword evidence="2" id="KW-1185">Reference proteome</keyword>
<dbReference type="KEGG" id="afla:FHG64_08000"/>
<dbReference type="RefSeq" id="WP_139065908.1">
    <property type="nucleotide sequence ID" value="NZ_CP040812.1"/>
</dbReference>
<dbReference type="AlphaFoldDB" id="A0A5B7X1X7"/>
<organism evidence="1 2">
    <name type="scientific">Antarcticibacterium flavum</name>
    <dbReference type="NCBI Taxonomy" id="2058175"/>
    <lineage>
        <taxon>Bacteria</taxon>
        <taxon>Pseudomonadati</taxon>
        <taxon>Bacteroidota</taxon>
        <taxon>Flavobacteriia</taxon>
        <taxon>Flavobacteriales</taxon>
        <taxon>Flavobacteriaceae</taxon>
        <taxon>Antarcticibacterium</taxon>
    </lineage>
</organism>
<gene>
    <name evidence="1" type="ORF">FHG64_08000</name>
</gene>
<name>A0A5B7X1X7_9FLAO</name>
<dbReference type="OrthoDB" id="1450227at2"/>
<proteinExistence type="predicted"/>
<dbReference type="Proteomes" id="UP000309016">
    <property type="component" value="Chromosome"/>
</dbReference>
<protein>
    <submittedName>
        <fullName evidence="1">Uncharacterized protein</fullName>
    </submittedName>
</protein>
<accession>A0A5B7X1X7</accession>
<evidence type="ECO:0000313" key="1">
    <source>
        <dbReference type="EMBL" id="QCY69339.1"/>
    </source>
</evidence>
<evidence type="ECO:0000313" key="2">
    <source>
        <dbReference type="Proteomes" id="UP000309016"/>
    </source>
</evidence>
<reference evidence="1 2" key="1">
    <citation type="submission" date="2019-06" db="EMBL/GenBank/DDBJ databases">
        <title>Complete genome sequence of Antarcticibacterium flavum KCTC 52984T from an Antarctic marine sediment.</title>
        <authorList>
            <person name="Lee Y.M."/>
            <person name="Shin S.C."/>
        </authorList>
    </citation>
    <scope>NUCLEOTIDE SEQUENCE [LARGE SCALE GENOMIC DNA]</scope>
    <source>
        <strain evidence="1 2">KCTC 52984</strain>
    </source>
</reference>